<dbReference type="RefSeq" id="WP_188615694.1">
    <property type="nucleotide sequence ID" value="NZ_BMJT01000011.1"/>
</dbReference>
<accession>A0A917G9W5</accession>
<name>A0A917G9W5_9BACI</name>
<reference evidence="1" key="1">
    <citation type="journal article" date="2014" name="Int. J. Syst. Evol. Microbiol.">
        <title>Complete genome sequence of Corynebacterium casei LMG S-19264T (=DSM 44701T), isolated from a smear-ripened cheese.</title>
        <authorList>
            <consortium name="US DOE Joint Genome Institute (JGI-PGF)"/>
            <person name="Walter F."/>
            <person name="Albersmeier A."/>
            <person name="Kalinowski J."/>
            <person name="Ruckert C."/>
        </authorList>
    </citation>
    <scope>NUCLEOTIDE SEQUENCE</scope>
    <source>
        <strain evidence="1">CGMCC 1.15760</strain>
    </source>
</reference>
<dbReference type="Proteomes" id="UP000616608">
    <property type="component" value="Unassembled WGS sequence"/>
</dbReference>
<sequence>MKKSMIFVSLLMVVAVWLIYEKNTPKVSLQQEIAQGKNDKAPFSAQAIKQMPLIESMASVVSYPLEEMPETADLVVTAEAVQPFEEREHIANYNETPEDHLQPKTFTGGFTRTKVVIKALLSLMNETH</sequence>
<comment type="caution">
    <text evidence="1">The sequence shown here is derived from an EMBL/GenBank/DDBJ whole genome shotgun (WGS) entry which is preliminary data.</text>
</comment>
<organism evidence="1 2">
    <name type="scientific">Lysinibacillus alkalisoli</name>
    <dbReference type="NCBI Taxonomy" id="1911548"/>
    <lineage>
        <taxon>Bacteria</taxon>
        <taxon>Bacillati</taxon>
        <taxon>Bacillota</taxon>
        <taxon>Bacilli</taxon>
        <taxon>Bacillales</taxon>
        <taxon>Bacillaceae</taxon>
        <taxon>Lysinibacillus</taxon>
    </lineage>
</organism>
<dbReference type="AlphaFoldDB" id="A0A917G9W5"/>
<proteinExistence type="predicted"/>
<evidence type="ECO:0000313" key="1">
    <source>
        <dbReference type="EMBL" id="GGG31791.1"/>
    </source>
</evidence>
<gene>
    <name evidence="1" type="ORF">GCM10007425_28050</name>
</gene>
<dbReference type="EMBL" id="BMJT01000011">
    <property type="protein sequence ID" value="GGG31791.1"/>
    <property type="molecule type" value="Genomic_DNA"/>
</dbReference>
<protein>
    <submittedName>
        <fullName evidence="1">Uncharacterized protein</fullName>
    </submittedName>
</protein>
<keyword evidence="2" id="KW-1185">Reference proteome</keyword>
<evidence type="ECO:0000313" key="2">
    <source>
        <dbReference type="Proteomes" id="UP000616608"/>
    </source>
</evidence>
<reference evidence="1" key="2">
    <citation type="submission" date="2020-09" db="EMBL/GenBank/DDBJ databases">
        <authorList>
            <person name="Sun Q."/>
            <person name="Zhou Y."/>
        </authorList>
    </citation>
    <scope>NUCLEOTIDE SEQUENCE</scope>
    <source>
        <strain evidence="1">CGMCC 1.15760</strain>
    </source>
</reference>